<keyword evidence="7" id="KW-0862">Zinc</keyword>
<dbReference type="InterPro" id="IPR007115">
    <property type="entry name" value="6-PTP_synth/QueD"/>
</dbReference>
<dbReference type="PANTHER" id="PTHR12589">
    <property type="entry name" value="PYRUVOYL TETRAHYDROBIOPTERIN SYNTHASE"/>
    <property type="match status" value="1"/>
</dbReference>
<comment type="catalytic activity">
    <reaction evidence="10">
        <text>7,8-dihydroneopterin 3'-triphosphate + H2O = 6-carboxy-5,6,7,8-tetrahydropterin + triphosphate + acetaldehyde + 2 H(+)</text>
        <dbReference type="Rhea" id="RHEA:27966"/>
        <dbReference type="ChEBI" id="CHEBI:15343"/>
        <dbReference type="ChEBI" id="CHEBI:15377"/>
        <dbReference type="ChEBI" id="CHEBI:15378"/>
        <dbReference type="ChEBI" id="CHEBI:18036"/>
        <dbReference type="ChEBI" id="CHEBI:58462"/>
        <dbReference type="ChEBI" id="CHEBI:61032"/>
        <dbReference type="EC" id="4.1.2.50"/>
    </reaction>
</comment>
<dbReference type="EMBL" id="QKUF01000054">
    <property type="protein sequence ID" value="PZW18287.1"/>
    <property type="molecule type" value="Genomic_DNA"/>
</dbReference>
<evidence type="ECO:0000256" key="5">
    <source>
        <dbReference type="ARBA" id="ARBA00018141"/>
    </source>
</evidence>
<dbReference type="EC" id="4.1.2.50" evidence="4"/>
<name>A0A326TPJ5_THEHA</name>
<evidence type="ECO:0000256" key="10">
    <source>
        <dbReference type="ARBA" id="ARBA00048807"/>
    </source>
</evidence>
<evidence type="ECO:0000256" key="6">
    <source>
        <dbReference type="ARBA" id="ARBA00022723"/>
    </source>
</evidence>
<proteinExistence type="inferred from homology"/>
<dbReference type="Proteomes" id="UP000248806">
    <property type="component" value="Unassembled WGS sequence"/>
</dbReference>
<dbReference type="RefSeq" id="WP_170143039.1">
    <property type="nucleotide sequence ID" value="NZ_BIFX01000001.1"/>
</dbReference>
<keyword evidence="12" id="KW-1185">Reference proteome</keyword>
<accession>A0A326TPJ5</accession>
<sequence length="166" mass="19145">MAGERIQRKVKIEGGYLKFSSAHFITYGGKCERLHGHNYGVRVEAEGTLNQDRLVFDFTVLKRLTKDICRSLDHRFLLPLQNPHLQLKQTEENWEIVYQEKRYLFPKEDVAELPIDNSTAERLAEYICNELCKQLASFDISNLTSITVGVEEAPTQMAYYSLTLQG</sequence>
<dbReference type="UniPathway" id="UPA00391"/>
<comment type="pathway">
    <text evidence="2">Purine metabolism; 7-cyano-7-deazaguanine biosynthesis.</text>
</comment>
<evidence type="ECO:0000256" key="9">
    <source>
        <dbReference type="ARBA" id="ARBA00031449"/>
    </source>
</evidence>
<comment type="cofactor">
    <cofactor evidence="1">
        <name>Zn(2+)</name>
        <dbReference type="ChEBI" id="CHEBI:29105"/>
    </cofactor>
</comment>
<evidence type="ECO:0000256" key="2">
    <source>
        <dbReference type="ARBA" id="ARBA00005061"/>
    </source>
</evidence>
<dbReference type="GO" id="GO:0070497">
    <property type="term" value="F:6-carboxytetrahydropterin synthase activity"/>
    <property type="evidence" value="ECO:0007669"/>
    <property type="project" value="UniProtKB-EC"/>
</dbReference>
<dbReference type="SUPFAM" id="SSF55620">
    <property type="entry name" value="Tetrahydrobiopterin biosynthesis enzymes-like"/>
    <property type="match status" value="1"/>
</dbReference>
<dbReference type="InterPro" id="IPR038418">
    <property type="entry name" value="6-PTP_synth/QueD_sf"/>
</dbReference>
<protein>
    <recommendedName>
        <fullName evidence="5">6-carboxy-5,6,7,8-tetrahydropterin synthase</fullName>
        <ecNumber evidence="4">4.1.2.50</ecNumber>
    </recommendedName>
    <alternativeName>
        <fullName evidence="9">Queuosine biosynthesis protein QueD</fullName>
    </alternativeName>
</protein>
<evidence type="ECO:0000256" key="4">
    <source>
        <dbReference type="ARBA" id="ARBA00012982"/>
    </source>
</evidence>
<dbReference type="PANTHER" id="PTHR12589:SF7">
    <property type="entry name" value="6-PYRUVOYL TETRAHYDROBIOPTERIN SYNTHASE"/>
    <property type="match status" value="1"/>
</dbReference>
<organism evidence="11 12">
    <name type="scientific">Thermosporothrix hazakensis</name>
    <dbReference type="NCBI Taxonomy" id="644383"/>
    <lineage>
        <taxon>Bacteria</taxon>
        <taxon>Bacillati</taxon>
        <taxon>Chloroflexota</taxon>
        <taxon>Ktedonobacteria</taxon>
        <taxon>Ktedonobacterales</taxon>
        <taxon>Thermosporotrichaceae</taxon>
        <taxon>Thermosporothrix</taxon>
    </lineage>
</organism>
<keyword evidence="8" id="KW-0456">Lyase</keyword>
<comment type="similarity">
    <text evidence="3">Belongs to the PTPS family. QueD subfamily.</text>
</comment>
<dbReference type="AlphaFoldDB" id="A0A326TPJ5"/>
<evidence type="ECO:0000256" key="7">
    <source>
        <dbReference type="ARBA" id="ARBA00022833"/>
    </source>
</evidence>
<gene>
    <name evidence="11" type="ORF">EI42_06251</name>
</gene>
<evidence type="ECO:0000256" key="8">
    <source>
        <dbReference type="ARBA" id="ARBA00023239"/>
    </source>
</evidence>
<dbReference type="Pfam" id="PF01242">
    <property type="entry name" value="PTPS"/>
    <property type="match status" value="1"/>
</dbReference>
<dbReference type="GO" id="GO:0046872">
    <property type="term" value="F:metal ion binding"/>
    <property type="evidence" value="ECO:0007669"/>
    <property type="project" value="UniProtKB-KW"/>
</dbReference>
<reference evidence="11 12" key="1">
    <citation type="submission" date="2018-06" db="EMBL/GenBank/DDBJ databases">
        <title>Genomic Encyclopedia of Archaeal and Bacterial Type Strains, Phase II (KMG-II): from individual species to whole genera.</title>
        <authorList>
            <person name="Goeker M."/>
        </authorList>
    </citation>
    <scope>NUCLEOTIDE SEQUENCE [LARGE SCALE GENOMIC DNA]</scope>
    <source>
        <strain evidence="11 12">ATCC BAA-1881</strain>
    </source>
</reference>
<evidence type="ECO:0000313" key="11">
    <source>
        <dbReference type="EMBL" id="PZW18287.1"/>
    </source>
</evidence>
<evidence type="ECO:0000313" key="12">
    <source>
        <dbReference type="Proteomes" id="UP000248806"/>
    </source>
</evidence>
<evidence type="ECO:0000256" key="1">
    <source>
        <dbReference type="ARBA" id="ARBA00001947"/>
    </source>
</evidence>
<evidence type="ECO:0000256" key="3">
    <source>
        <dbReference type="ARBA" id="ARBA00008900"/>
    </source>
</evidence>
<keyword evidence="6" id="KW-0479">Metal-binding</keyword>
<comment type="caution">
    <text evidence="11">The sequence shown here is derived from an EMBL/GenBank/DDBJ whole genome shotgun (WGS) entry which is preliminary data.</text>
</comment>
<dbReference type="Gene3D" id="3.30.479.10">
    <property type="entry name" value="6-pyruvoyl tetrahydropterin synthase/QueD"/>
    <property type="match status" value="1"/>
</dbReference>